<dbReference type="EMBL" id="BAABHS010000010">
    <property type="protein sequence ID" value="GAA4965192.1"/>
    <property type="molecule type" value="Genomic_DNA"/>
</dbReference>
<keyword evidence="3" id="KW-1185">Reference proteome</keyword>
<dbReference type="RefSeq" id="WP_345676132.1">
    <property type="nucleotide sequence ID" value="NZ_BAABHS010000010.1"/>
</dbReference>
<dbReference type="PANTHER" id="PTHR12110">
    <property type="entry name" value="HYDROXYPYRUVATE ISOMERASE"/>
    <property type="match status" value="1"/>
</dbReference>
<dbReference type="InterPro" id="IPR013022">
    <property type="entry name" value="Xyl_isomerase-like_TIM-brl"/>
</dbReference>
<sequence>MKYSFNTFNHSTYYGLEPSLPAQIAAAAAAGYDHIGLDVFSVRAHDRAGTPPEALADALRAADLPCYEIVSLSISADRDATERSLAGILRYAPVVGAREVLTVVTGPVDDAVAANARHCAAALADAGLGLNLEFLPTRDVDSIDEARRLVDLLPDGTLKLVVEAWHFFRGPSTWESLRDLPLDLVGFVQFSDAPEPIHDDHHTESMHRRALPGEGVLDLPAFCGALLDKGYDGVVSVELLDDTWRAAPLPDFAEATLRTTRKVWEAAAGA</sequence>
<dbReference type="Gene3D" id="3.20.20.150">
    <property type="entry name" value="Divalent-metal-dependent TIM barrel enzymes"/>
    <property type="match status" value="1"/>
</dbReference>
<dbReference type="Proteomes" id="UP001500466">
    <property type="component" value="Unassembled WGS sequence"/>
</dbReference>
<protein>
    <recommendedName>
        <fullName evidence="1">Xylose isomerase-like TIM barrel domain-containing protein</fullName>
    </recommendedName>
</protein>
<dbReference type="InterPro" id="IPR050312">
    <property type="entry name" value="IolE/XylAMocC-like"/>
</dbReference>
<organism evidence="2 3">
    <name type="scientific">Yinghuangia aomiensis</name>
    <dbReference type="NCBI Taxonomy" id="676205"/>
    <lineage>
        <taxon>Bacteria</taxon>
        <taxon>Bacillati</taxon>
        <taxon>Actinomycetota</taxon>
        <taxon>Actinomycetes</taxon>
        <taxon>Kitasatosporales</taxon>
        <taxon>Streptomycetaceae</taxon>
        <taxon>Yinghuangia</taxon>
    </lineage>
</organism>
<evidence type="ECO:0000313" key="3">
    <source>
        <dbReference type="Proteomes" id="UP001500466"/>
    </source>
</evidence>
<reference evidence="3" key="1">
    <citation type="journal article" date="2019" name="Int. J. Syst. Evol. Microbiol.">
        <title>The Global Catalogue of Microorganisms (GCM) 10K type strain sequencing project: providing services to taxonomists for standard genome sequencing and annotation.</title>
        <authorList>
            <consortium name="The Broad Institute Genomics Platform"/>
            <consortium name="The Broad Institute Genome Sequencing Center for Infectious Disease"/>
            <person name="Wu L."/>
            <person name="Ma J."/>
        </authorList>
    </citation>
    <scope>NUCLEOTIDE SEQUENCE [LARGE SCALE GENOMIC DNA]</scope>
    <source>
        <strain evidence="3">JCM 17986</strain>
    </source>
</reference>
<feature type="domain" description="Xylose isomerase-like TIM barrel" evidence="1">
    <location>
        <begin position="24"/>
        <end position="251"/>
    </location>
</feature>
<dbReference type="InterPro" id="IPR036237">
    <property type="entry name" value="Xyl_isomerase-like_sf"/>
</dbReference>
<accession>A0ABP9HA62</accession>
<name>A0ABP9HA62_9ACTN</name>
<evidence type="ECO:0000313" key="2">
    <source>
        <dbReference type="EMBL" id="GAA4965192.1"/>
    </source>
</evidence>
<dbReference type="SUPFAM" id="SSF51658">
    <property type="entry name" value="Xylose isomerase-like"/>
    <property type="match status" value="1"/>
</dbReference>
<dbReference type="PANTHER" id="PTHR12110:SF48">
    <property type="entry name" value="BLL3656 PROTEIN"/>
    <property type="match status" value="1"/>
</dbReference>
<gene>
    <name evidence="2" type="ORF">GCM10023205_31880</name>
</gene>
<evidence type="ECO:0000259" key="1">
    <source>
        <dbReference type="Pfam" id="PF01261"/>
    </source>
</evidence>
<dbReference type="Pfam" id="PF01261">
    <property type="entry name" value="AP_endonuc_2"/>
    <property type="match status" value="1"/>
</dbReference>
<comment type="caution">
    <text evidence="2">The sequence shown here is derived from an EMBL/GenBank/DDBJ whole genome shotgun (WGS) entry which is preliminary data.</text>
</comment>
<proteinExistence type="predicted"/>